<evidence type="ECO:0000313" key="2">
    <source>
        <dbReference type="EMBL" id="MFC7267897.1"/>
    </source>
</evidence>
<feature type="transmembrane region" description="Helical" evidence="1">
    <location>
        <begin position="101"/>
        <end position="125"/>
    </location>
</feature>
<comment type="caution">
    <text evidence="2">The sequence shown here is derived from an EMBL/GenBank/DDBJ whole genome shotgun (WGS) entry which is preliminary data.</text>
</comment>
<keyword evidence="1" id="KW-0472">Membrane</keyword>
<accession>A0ABW2H979</accession>
<gene>
    <name evidence="2" type="ORF">ACFQRL_02855</name>
</gene>
<proteinExistence type="predicted"/>
<keyword evidence="1" id="KW-0812">Transmembrane</keyword>
<evidence type="ECO:0008006" key="4">
    <source>
        <dbReference type="Google" id="ProtNLM"/>
    </source>
</evidence>
<name>A0ABW2H979_9MICO</name>
<feature type="transmembrane region" description="Helical" evidence="1">
    <location>
        <begin position="37"/>
        <end position="58"/>
    </location>
</feature>
<sequence>MIMFLIRTAIFVVSAALGILVADWILADFNIVWGEGGLWGFILAVVIYAILQSVLAPWTARFAQRNAPALLGGVGIVSTFLALFVVWLLPIDAIEITGWIGWVLGPVIVWLVTALATLLLPMFFIKEKVQDRKNGK</sequence>
<protein>
    <recommendedName>
        <fullName evidence="4">4 TMS phage holin, superfamily IV</fullName>
    </recommendedName>
</protein>
<dbReference type="Proteomes" id="UP001596507">
    <property type="component" value="Unassembled WGS sequence"/>
</dbReference>
<dbReference type="RefSeq" id="WP_262872819.1">
    <property type="nucleotide sequence ID" value="NZ_BAABKW010000018.1"/>
</dbReference>
<keyword evidence="1" id="KW-1133">Transmembrane helix</keyword>
<evidence type="ECO:0000256" key="1">
    <source>
        <dbReference type="SAM" id="Phobius"/>
    </source>
</evidence>
<dbReference type="EMBL" id="JBHTBE010000001">
    <property type="protein sequence ID" value="MFC7267897.1"/>
    <property type="molecule type" value="Genomic_DNA"/>
</dbReference>
<evidence type="ECO:0000313" key="3">
    <source>
        <dbReference type="Proteomes" id="UP001596507"/>
    </source>
</evidence>
<feature type="transmembrane region" description="Helical" evidence="1">
    <location>
        <begin position="70"/>
        <end position="89"/>
    </location>
</feature>
<organism evidence="2 3">
    <name type="scientific">Microbacterium fluvii</name>
    <dbReference type="NCBI Taxonomy" id="415215"/>
    <lineage>
        <taxon>Bacteria</taxon>
        <taxon>Bacillati</taxon>
        <taxon>Actinomycetota</taxon>
        <taxon>Actinomycetes</taxon>
        <taxon>Micrococcales</taxon>
        <taxon>Microbacteriaceae</taxon>
        <taxon>Microbacterium</taxon>
    </lineage>
</organism>
<reference evidence="3" key="1">
    <citation type="journal article" date="2019" name="Int. J. Syst. Evol. Microbiol.">
        <title>The Global Catalogue of Microorganisms (GCM) 10K type strain sequencing project: providing services to taxonomists for standard genome sequencing and annotation.</title>
        <authorList>
            <consortium name="The Broad Institute Genomics Platform"/>
            <consortium name="The Broad Institute Genome Sequencing Center for Infectious Disease"/>
            <person name="Wu L."/>
            <person name="Ma J."/>
        </authorList>
    </citation>
    <scope>NUCLEOTIDE SEQUENCE [LARGE SCALE GENOMIC DNA]</scope>
    <source>
        <strain evidence="3">CGMCC 1.15772</strain>
    </source>
</reference>
<keyword evidence="3" id="KW-1185">Reference proteome</keyword>